<dbReference type="FunFam" id="3.90.580.10:FF:000001">
    <property type="entry name" value="DNA primase"/>
    <property type="match status" value="1"/>
</dbReference>
<dbReference type="PIRSF" id="PIRSF002811">
    <property type="entry name" value="DnaG"/>
    <property type="match status" value="1"/>
</dbReference>
<dbReference type="PROSITE" id="PS50880">
    <property type="entry name" value="TOPRIM"/>
    <property type="match status" value="1"/>
</dbReference>
<comment type="cofactor">
    <cofactor evidence="13">
        <name>Zn(2+)</name>
        <dbReference type="ChEBI" id="CHEBI:29105"/>
    </cofactor>
    <text evidence="13">Binds 1 zinc ion per monomer.</text>
</comment>
<dbReference type="InterPro" id="IPR050219">
    <property type="entry name" value="DnaG_primase"/>
</dbReference>
<dbReference type="HOGENOM" id="CLU_013501_5_3_9"/>
<dbReference type="PANTHER" id="PTHR30313">
    <property type="entry name" value="DNA PRIMASE"/>
    <property type="match status" value="1"/>
</dbReference>
<comment type="caution">
    <text evidence="12">Lacks conserved residue(s) required for the propagation of feature annotation.</text>
</comment>
<evidence type="ECO:0000256" key="6">
    <source>
        <dbReference type="ARBA" id="ARBA00022723"/>
    </source>
</evidence>
<dbReference type="eggNOG" id="COG0358">
    <property type="taxonomic scope" value="Bacteria"/>
</dbReference>
<keyword evidence="6 13" id="KW-0479">Metal-binding</keyword>
<evidence type="ECO:0000256" key="8">
    <source>
        <dbReference type="ARBA" id="ARBA00022833"/>
    </source>
</evidence>
<dbReference type="Pfam" id="PF08275">
    <property type="entry name" value="DNAG_N"/>
    <property type="match status" value="1"/>
</dbReference>
<dbReference type="GO" id="GO:1990077">
    <property type="term" value="C:primosome complex"/>
    <property type="evidence" value="ECO:0007669"/>
    <property type="project" value="UniProtKB-KW"/>
</dbReference>
<dbReference type="GO" id="GO:0003899">
    <property type="term" value="F:DNA-directed RNA polymerase activity"/>
    <property type="evidence" value="ECO:0007669"/>
    <property type="project" value="UniProtKB-UniRule"/>
</dbReference>
<comment type="catalytic activity">
    <reaction evidence="12">
        <text>ssDNA + n NTP = ssDNA/pppN(pN)n-1 hybrid + (n-1) diphosphate.</text>
        <dbReference type="EC" id="2.7.7.101"/>
    </reaction>
</comment>
<dbReference type="STRING" id="336988.NT96_00910"/>
<comment type="similarity">
    <text evidence="12 13">Belongs to the DnaG primase family.</text>
</comment>
<dbReference type="InterPro" id="IPR036977">
    <property type="entry name" value="DNA_primase_Znf_CHC2"/>
</dbReference>
<dbReference type="GO" id="GO:0006269">
    <property type="term" value="P:DNA replication, synthesis of primer"/>
    <property type="evidence" value="ECO:0007669"/>
    <property type="project" value="UniProtKB-UniRule"/>
</dbReference>
<dbReference type="RefSeq" id="WP_007746505.1">
    <property type="nucleotide sequence ID" value="NZ_CM001398.1"/>
</dbReference>
<accession>G9WH46</accession>
<keyword evidence="8 13" id="KW-0862">Zinc</keyword>
<keyword evidence="9" id="KW-0460">Magnesium</keyword>
<feature type="coiled-coil region" evidence="14">
    <location>
        <begin position="593"/>
        <end position="620"/>
    </location>
</feature>
<dbReference type="GO" id="GO:0000428">
    <property type="term" value="C:DNA-directed RNA polymerase complex"/>
    <property type="evidence" value="ECO:0007669"/>
    <property type="project" value="UniProtKB-KW"/>
</dbReference>
<dbReference type="Pfam" id="PF13155">
    <property type="entry name" value="Toprim_2"/>
    <property type="match status" value="1"/>
</dbReference>
<dbReference type="HAMAP" id="MF_00974">
    <property type="entry name" value="DNA_primase_DnaG"/>
    <property type="match status" value="1"/>
</dbReference>
<dbReference type="PATRIC" id="fig|1045004.4.peg.1427"/>
<keyword evidence="2 12" id="KW-0639">Primosome</keyword>
<dbReference type="EMBL" id="AFVZ01000001">
    <property type="protein sequence ID" value="EHN59535.1"/>
    <property type="molecule type" value="Genomic_DNA"/>
</dbReference>
<evidence type="ECO:0000256" key="10">
    <source>
        <dbReference type="ARBA" id="ARBA00023125"/>
    </source>
</evidence>
<proteinExistence type="inferred from homology"/>
<feature type="region of interest" description="Disordered" evidence="15">
    <location>
        <begin position="433"/>
        <end position="466"/>
    </location>
</feature>
<keyword evidence="11 12" id="KW-0804">Transcription</keyword>
<evidence type="ECO:0000256" key="2">
    <source>
        <dbReference type="ARBA" id="ARBA00022515"/>
    </source>
</evidence>
<comment type="function">
    <text evidence="12 13">RNA polymerase that catalyzes the synthesis of short RNA molecules used as primers for DNA polymerase during DNA replication.</text>
</comment>
<evidence type="ECO:0000256" key="5">
    <source>
        <dbReference type="ARBA" id="ARBA00022705"/>
    </source>
</evidence>
<evidence type="ECO:0000256" key="4">
    <source>
        <dbReference type="ARBA" id="ARBA00022695"/>
    </source>
</evidence>
<evidence type="ECO:0000313" key="18">
    <source>
        <dbReference type="Proteomes" id="UP000004959"/>
    </source>
</evidence>
<keyword evidence="4 12" id="KW-0548">Nucleotidyltransferase</keyword>
<keyword evidence="10 12" id="KW-0238">DNA-binding</keyword>
<dbReference type="InterPro" id="IPR037068">
    <property type="entry name" value="DNA_primase_core_N_sf"/>
</dbReference>
<dbReference type="AlphaFoldDB" id="G9WH46"/>
<protein>
    <recommendedName>
        <fullName evidence="12 13">DNA primase</fullName>
        <ecNumber evidence="12">2.7.7.101</ecNumber>
    </recommendedName>
</protein>
<dbReference type="Gene3D" id="3.90.580.10">
    <property type="entry name" value="Zinc finger, CHC2-type domain"/>
    <property type="match status" value="1"/>
</dbReference>
<dbReference type="PANTHER" id="PTHR30313:SF2">
    <property type="entry name" value="DNA PRIMASE"/>
    <property type="match status" value="1"/>
</dbReference>
<evidence type="ECO:0000256" key="14">
    <source>
        <dbReference type="SAM" id="Coils"/>
    </source>
</evidence>
<dbReference type="SUPFAM" id="SSF57783">
    <property type="entry name" value="Zinc beta-ribbon"/>
    <property type="match status" value="1"/>
</dbReference>
<evidence type="ECO:0000313" key="17">
    <source>
        <dbReference type="EMBL" id="EHN59535.1"/>
    </source>
</evidence>
<evidence type="ECO:0000256" key="3">
    <source>
        <dbReference type="ARBA" id="ARBA00022679"/>
    </source>
</evidence>
<dbReference type="EC" id="2.7.7.101" evidence="12"/>
<organism evidence="17 18">
    <name type="scientific">Oenococcus kitaharae DSM 17330</name>
    <dbReference type="NCBI Taxonomy" id="1045004"/>
    <lineage>
        <taxon>Bacteria</taxon>
        <taxon>Bacillati</taxon>
        <taxon>Bacillota</taxon>
        <taxon>Bacilli</taxon>
        <taxon>Lactobacillales</taxon>
        <taxon>Lactobacillaceae</taxon>
        <taxon>Oenococcus</taxon>
    </lineage>
</organism>
<evidence type="ECO:0000256" key="13">
    <source>
        <dbReference type="PIRNR" id="PIRNR002811"/>
    </source>
</evidence>
<comment type="subunit">
    <text evidence="12">Monomer. Interacts with DnaB.</text>
</comment>
<keyword evidence="3 12" id="KW-0808">Transferase</keyword>
<evidence type="ECO:0000256" key="11">
    <source>
        <dbReference type="ARBA" id="ARBA00023163"/>
    </source>
</evidence>
<feature type="compositionally biased region" description="Polar residues" evidence="15">
    <location>
        <begin position="433"/>
        <end position="444"/>
    </location>
</feature>
<dbReference type="SUPFAM" id="SSF56731">
    <property type="entry name" value="DNA primase core"/>
    <property type="match status" value="1"/>
</dbReference>
<dbReference type="InterPro" id="IPR002694">
    <property type="entry name" value="Znf_CHC2"/>
</dbReference>
<evidence type="ECO:0000256" key="9">
    <source>
        <dbReference type="ARBA" id="ARBA00022842"/>
    </source>
</evidence>
<evidence type="ECO:0000256" key="12">
    <source>
        <dbReference type="HAMAP-Rule" id="MF_00974"/>
    </source>
</evidence>
<dbReference type="OrthoDB" id="9803773at2"/>
<feature type="domain" description="Toprim" evidence="16">
    <location>
        <begin position="261"/>
        <end position="345"/>
    </location>
</feature>
<dbReference type="SMART" id="SM00400">
    <property type="entry name" value="ZnF_CHCC"/>
    <property type="match status" value="1"/>
</dbReference>
<keyword evidence="14" id="KW-0175">Coiled coil</keyword>
<evidence type="ECO:0000259" key="16">
    <source>
        <dbReference type="PROSITE" id="PS50880"/>
    </source>
</evidence>
<keyword evidence="1 12" id="KW-0240">DNA-directed RNA polymerase</keyword>
<dbReference type="Gene3D" id="3.40.1360.10">
    <property type="match status" value="1"/>
</dbReference>
<dbReference type="CDD" id="cd03364">
    <property type="entry name" value="TOPRIM_DnaG_primases"/>
    <property type="match status" value="1"/>
</dbReference>
<dbReference type="InterPro" id="IPR030846">
    <property type="entry name" value="DnaG_bac"/>
</dbReference>
<dbReference type="GO" id="GO:0008270">
    <property type="term" value="F:zinc ion binding"/>
    <property type="evidence" value="ECO:0007669"/>
    <property type="project" value="UniProtKB-KW"/>
</dbReference>
<name>G9WH46_9LACO</name>
<keyword evidence="5 12" id="KW-0235">DNA replication</keyword>
<dbReference type="GO" id="GO:0003677">
    <property type="term" value="F:DNA binding"/>
    <property type="evidence" value="ECO:0007669"/>
    <property type="project" value="UniProtKB-KW"/>
</dbReference>
<dbReference type="InterPro" id="IPR019475">
    <property type="entry name" value="DNA_primase_DnaB-bd"/>
</dbReference>
<dbReference type="SMART" id="SM00493">
    <property type="entry name" value="TOPRIM"/>
    <property type="match status" value="1"/>
</dbReference>
<dbReference type="Pfam" id="PF01807">
    <property type="entry name" value="Zn_ribbon_DnaG"/>
    <property type="match status" value="1"/>
</dbReference>
<evidence type="ECO:0000256" key="7">
    <source>
        <dbReference type="ARBA" id="ARBA00022771"/>
    </source>
</evidence>
<dbReference type="Gene3D" id="1.10.860.10">
    <property type="entry name" value="DNAb Helicase, Chain A"/>
    <property type="match status" value="1"/>
</dbReference>
<dbReference type="InterPro" id="IPR016136">
    <property type="entry name" value="DNA_helicase_N/primase_C"/>
</dbReference>
<keyword evidence="7" id="KW-0863">Zinc-finger</keyword>
<dbReference type="NCBIfam" id="TIGR01391">
    <property type="entry name" value="dnaG"/>
    <property type="match status" value="1"/>
</dbReference>
<evidence type="ECO:0000256" key="15">
    <source>
        <dbReference type="SAM" id="MobiDB-lite"/>
    </source>
</evidence>
<keyword evidence="18" id="KW-1185">Reference proteome</keyword>
<dbReference type="Pfam" id="PF10410">
    <property type="entry name" value="DnaB_bind"/>
    <property type="match status" value="1"/>
</dbReference>
<dbReference type="InterPro" id="IPR006295">
    <property type="entry name" value="DNA_primase_DnaG"/>
</dbReference>
<dbReference type="InterPro" id="IPR034151">
    <property type="entry name" value="TOPRIM_DnaG_bac"/>
</dbReference>
<comment type="caution">
    <text evidence="17">The sequence shown here is derived from an EMBL/GenBank/DDBJ whole genome shotgun (WGS) entry which is preliminary data.</text>
</comment>
<sequence length="620" mass="69809">MAALIPKETIEQVKDAANIVDIIGQYVDLKKKGKYYWGLCPFVSENSASFTVDEEGQRYKCYSCGRSGNVFDFLSEKKGLSFPQAVMELASGLGIHIDQKYTENAGSRFNEQEQHLIDLNKQAAEIFNHLLLNTDLSGQALHYLEKDRHLDRQTMIDFQLGYLPSDWSLHQFFDEKKIPIEEQLTSGLISQYDDGSFHDVFANRVMFPLKDSYGNVVGFSGRTLDSTNSAKYINSKETAVFKKSRLLYHFDQAKQAAKLSQRFLLLEGYLDVIAAHKAGVDYGIASMGTSLTKEQLQLISRNSPKLTIAYDGDSAGQNATWRAISETRQFPHLQVDIVTIPAGKDPDEYLQEKGPEALKQIFEQDSSSINDFALEYLKHNRNLSNTADLSAYTTDLLTFLSEHPDPIANDLTLKKLSDQFGLSRSVLDQSLTQLTRNSPQTRETGLQGFAEPDPGPAPVPAGAATSLRDPISGQQAMIERKMIVSAIYHESVFKEIEKNQTFVFQSPENQLYYFLIKGFRSRHPGMESIGSALMENMTAAEQEKFAPLINQQLALYSTANTDAIDDYIWQLTVRIPFEKQILNLKSQIQTAINLNQSDQIKELNVKLAKLMKEKAENKHD</sequence>
<dbReference type="InterPro" id="IPR013264">
    <property type="entry name" value="DNAG_N"/>
</dbReference>
<reference evidence="17 18" key="1">
    <citation type="journal article" date="2012" name="PLoS ONE">
        <title>Functional divergence in the genus oenococcus as predicted by genome sequencing of the newly-described species, Oenococcus kitaharae.</title>
        <authorList>
            <person name="Borneman A.R."/>
            <person name="McCarthy J.M."/>
            <person name="Chambers P.J."/>
            <person name="Bartowsky E.J."/>
        </authorList>
    </citation>
    <scope>NUCLEOTIDE SEQUENCE [LARGE SCALE GENOMIC DNA]</scope>
    <source>
        <strain evidence="18">DSM17330</strain>
    </source>
</reference>
<dbReference type="Gene3D" id="3.90.980.10">
    <property type="entry name" value="DNA primase, catalytic core, N-terminal domain"/>
    <property type="match status" value="1"/>
</dbReference>
<dbReference type="Proteomes" id="UP000004959">
    <property type="component" value="Chromosome"/>
</dbReference>
<gene>
    <name evidence="12" type="primary">dnaG</name>
    <name evidence="17" type="ORF">OKIT_1452</name>
</gene>
<evidence type="ECO:0000256" key="1">
    <source>
        <dbReference type="ARBA" id="ARBA00022478"/>
    </source>
</evidence>
<dbReference type="InterPro" id="IPR006171">
    <property type="entry name" value="TOPRIM_dom"/>
</dbReference>
<dbReference type="GO" id="GO:0005737">
    <property type="term" value="C:cytoplasm"/>
    <property type="evidence" value="ECO:0007669"/>
    <property type="project" value="TreeGrafter"/>
</dbReference>